<dbReference type="InterPro" id="IPR045034">
    <property type="entry name" value="O-acyltransferase_WSD1-like"/>
</dbReference>
<organism evidence="8 9">
    <name type="scientific">Ricinus communis</name>
    <name type="common">Castor bean</name>
    <dbReference type="NCBI Taxonomy" id="3988"/>
    <lineage>
        <taxon>Eukaryota</taxon>
        <taxon>Viridiplantae</taxon>
        <taxon>Streptophyta</taxon>
        <taxon>Embryophyta</taxon>
        <taxon>Tracheophyta</taxon>
        <taxon>Spermatophyta</taxon>
        <taxon>Magnoliopsida</taxon>
        <taxon>eudicotyledons</taxon>
        <taxon>Gunneridae</taxon>
        <taxon>Pentapetalae</taxon>
        <taxon>rosids</taxon>
        <taxon>fabids</taxon>
        <taxon>Malpighiales</taxon>
        <taxon>Euphorbiaceae</taxon>
        <taxon>Acalyphoideae</taxon>
        <taxon>Acalypheae</taxon>
        <taxon>Ricinus</taxon>
    </lineage>
</organism>
<dbReference type="EMBL" id="EQ973822">
    <property type="protein sequence ID" value="EEF44413.1"/>
    <property type="molecule type" value="Genomic_DNA"/>
</dbReference>
<dbReference type="GO" id="GO:0004144">
    <property type="term" value="F:diacylglycerol O-acyltransferase activity"/>
    <property type="evidence" value="ECO:0007669"/>
    <property type="project" value="UniProtKB-EC"/>
</dbReference>
<evidence type="ECO:0000256" key="5">
    <source>
        <dbReference type="ARBA" id="ARBA00023315"/>
    </source>
</evidence>
<proteinExistence type="predicted"/>
<dbReference type="EC" id="2.3.1.20" evidence="3"/>
<dbReference type="PANTHER" id="PTHR31650:SF62">
    <property type="entry name" value="O-ACYLTRANSFERASE WSD1 C-TERMINAL DOMAIN-CONTAINING PROTEIN"/>
    <property type="match status" value="1"/>
</dbReference>
<keyword evidence="9" id="KW-1185">Reference proteome</keyword>
<comment type="pathway">
    <text evidence="2">Lipid metabolism.</text>
</comment>
<evidence type="ECO:0000256" key="6">
    <source>
        <dbReference type="ARBA" id="ARBA00048109"/>
    </source>
</evidence>
<accession>B9RVX6</accession>
<keyword evidence="5" id="KW-0012">Acyltransferase</keyword>
<evidence type="ECO:0000256" key="2">
    <source>
        <dbReference type="ARBA" id="ARBA00005189"/>
    </source>
</evidence>
<evidence type="ECO:0000259" key="7">
    <source>
        <dbReference type="Pfam" id="PF03007"/>
    </source>
</evidence>
<dbReference type="Pfam" id="PF03007">
    <property type="entry name" value="WS_DGAT_cat"/>
    <property type="match status" value="1"/>
</dbReference>
<keyword evidence="4" id="KW-0808">Transferase</keyword>
<dbReference type="STRING" id="3988.B9RVX6"/>
<gene>
    <name evidence="8" type="ORF">RCOM_1173800</name>
</gene>
<evidence type="ECO:0000256" key="1">
    <source>
        <dbReference type="ARBA" id="ARBA00004771"/>
    </source>
</evidence>
<feature type="domain" description="O-acyltransferase WSD1-like N-terminal" evidence="7">
    <location>
        <begin position="90"/>
        <end position="213"/>
    </location>
</feature>
<sequence>MRASAMMETEEEEVISEPVSPMGQYLSSSIVSLTIVAVLELEVPIDDSQAMSLLEDVFLPINPRFSSIMNECNLASGYEQQRRKALEEVEVKLENHVKVPFFPTGMSSNSNDDYLDDYLSKIPMEELPKHQPLWEVHIVKYQTTIAACNVIFKLHHSLGDGFTLMGALLSCLQRADNPSIPLSFPSAQLHTQTQGNTNNNIGRNIVTKILSSVCNILSDFCLRSGLIKDDKSPIKSGHPGVEFLPVSIVTMSFSLDYIKQIKTKHGAASSSTSSSFFLFLSFMKLKLCCFHSNNVSITLAFKHVRVSLWKKYLLDY</sequence>
<comment type="pathway">
    <text evidence="1">Glycerolipid metabolism; triacylglycerol biosynthesis.</text>
</comment>
<dbReference type="Proteomes" id="UP000008311">
    <property type="component" value="Unassembled WGS sequence"/>
</dbReference>
<dbReference type="GO" id="GO:0019432">
    <property type="term" value="P:triglyceride biosynthetic process"/>
    <property type="evidence" value="ECO:0007669"/>
    <property type="project" value="UniProtKB-UniPathway"/>
</dbReference>
<evidence type="ECO:0000313" key="8">
    <source>
        <dbReference type="EMBL" id="EEF44413.1"/>
    </source>
</evidence>
<dbReference type="UniPathway" id="UPA00282"/>
<dbReference type="PANTHER" id="PTHR31650">
    <property type="entry name" value="O-ACYLTRANSFERASE (WSD1-LIKE) FAMILY PROTEIN"/>
    <property type="match status" value="1"/>
</dbReference>
<evidence type="ECO:0000256" key="3">
    <source>
        <dbReference type="ARBA" id="ARBA00013244"/>
    </source>
</evidence>
<name>B9RVX6_RICCO</name>
<evidence type="ECO:0000313" key="9">
    <source>
        <dbReference type="Proteomes" id="UP000008311"/>
    </source>
</evidence>
<dbReference type="InParanoid" id="B9RVX6"/>
<reference evidence="9" key="1">
    <citation type="journal article" date="2010" name="Nat. Biotechnol.">
        <title>Draft genome sequence of the oilseed species Ricinus communis.</title>
        <authorList>
            <person name="Chan A.P."/>
            <person name="Crabtree J."/>
            <person name="Zhao Q."/>
            <person name="Lorenzi H."/>
            <person name="Orvis J."/>
            <person name="Puiu D."/>
            <person name="Melake-Berhan A."/>
            <person name="Jones K.M."/>
            <person name="Redman J."/>
            <person name="Chen G."/>
            <person name="Cahoon E.B."/>
            <person name="Gedil M."/>
            <person name="Stanke M."/>
            <person name="Haas B.J."/>
            <person name="Wortman J.R."/>
            <person name="Fraser-Liggett C.M."/>
            <person name="Ravel J."/>
            <person name="Rabinowicz P.D."/>
        </authorList>
    </citation>
    <scope>NUCLEOTIDE SEQUENCE [LARGE SCALE GENOMIC DNA]</scope>
    <source>
        <strain evidence="9">cv. Hale</strain>
    </source>
</reference>
<comment type="catalytic activity">
    <reaction evidence="6">
        <text>an acyl-CoA + a 1,2-diacyl-sn-glycerol = a triacyl-sn-glycerol + CoA</text>
        <dbReference type="Rhea" id="RHEA:10868"/>
        <dbReference type="ChEBI" id="CHEBI:17815"/>
        <dbReference type="ChEBI" id="CHEBI:57287"/>
        <dbReference type="ChEBI" id="CHEBI:58342"/>
        <dbReference type="ChEBI" id="CHEBI:64615"/>
        <dbReference type="EC" id="2.3.1.20"/>
    </reaction>
</comment>
<protein>
    <recommendedName>
        <fullName evidence="3">diacylglycerol O-acyltransferase</fullName>
        <ecNumber evidence="3">2.3.1.20</ecNumber>
    </recommendedName>
</protein>
<dbReference type="InterPro" id="IPR004255">
    <property type="entry name" value="O-acyltransferase_WSD1_N"/>
</dbReference>
<dbReference type="AlphaFoldDB" id="B9RVX6"/>
<evidence type="ECO:0000256" key="4">
    <source>
        <dbReference type="ARBA" id="ARBA00022679"/>
    </source>
</evidence>
<dbReference type="eggNOG" id="ENOG502QSH5">
    <property type="taxonomic scope" value="Eukaryota"/>
</dbReference>